<evidence type="ECO:0000313" key="4">
    <source>
        <dbReference type="Proteomes" id="UP000054477"/>
    </source>
</evidence>
<dbReference type="Pfam" id="PF20411">
    <property type="entry name" value="DUF6697"/>
    <property type="match status" value="1"/>
</dbReference>
<dbReference type="EMBL" id="KN838612">
    <property type="protein sequence ID" value="KIK01088.1"/>
    <property type="molecule type" value="Genomic_DNA"/>
</dbReference>
<feature type="domain" description="DUF6697" evidence="2">
    <location>
        <begin position="258"/>
        <end position="453"/>
    </location>
</feature>
<dbReference type="OrthoDB" id="3176940at2759"/>
<gene>
    <name evidence="3" type="ORF">K443DRAFT_7144</name>
</gene>
<feature type="compositionally biased region" description="Acidic residues" evidence="1">
    <location>
        <begin position="488"/>
        <end position="512"/>
    </location>
</feature>
<reference evidence="4" key="2">
    <citation type="submission" date="2015-01" db="EMBL/GenBank/DDBJ databases">
        <title>Evolutionary Origins and Diversification of the Mycorrhizal Mutualists.</title>
        <authorList>
            <consortium name="DOE Joint Genome Institute"/>
            <consortium name="Mycorrhizal Genomics Consortium"/>
            <person name="Kohler A."/>
            <person name="Kuo A."/>
            <person name="Nagy L.G."/>
            <person name="Floudas D."/>
            <person name="Copeland A."/>
            <person name="Barry K.W."/>
            <person name="Cichocki N."/>
            <person name="Veneault-Fourrey C."/>
            <person name="LaButti K."/>
            <person name="Lindquist E.A."/>
            <person name="Lipzen A."/>
            <person name="Lundell T."/>
            <person name="Morin E."/>
            <person name="Murat C."/>
            <person name="Riley R."/>
            <person name="Ohm R."/>
            <person name="Sun H."/>
            <person name="Tunlid A."/>
            <person name="Henrissat B."/>
            <person name="Grigoriev I.V."/>
            <person name="Hibbett D.S."/>
            <person name="Martin F."/>
        </authorList>
    </citation>
    <scope>NUCLEOTIDE SEQUENCE [LARGE SCALE GENOMIC DNA]</scope>
    <source>
        <strain evidence="4">LaAM-08-1</strain>
    </source>
</reference>
<evidence type="ECO:0000256" key="1">
    <source>
        <dbReference type="SAM" id="MobiDB-lite"/>
    </source>
</evidence>
<protein>
    <submittedName>
        <fullName evidence="3">Unplaced genomic scaffold K443scaffold_77, whole genome shotgun sequence</fullName>
    </submittedName>
</protein>
<evidence type="ECO:0000313" key="3">
    <source>
        <dbReference type="EMBL" id="KIK01088.1"/>
    </source>
</evidence>
<dbReference type="Proteomes" id="UP000054477">
    <property type="component" value="Unassembled WGS sequence"/>
</dbReference>
<dbReference type="HOGENOM" id="CLU_490954_0_0_1"/>
<feature type="region of interest" description="Disordered" evidence="1">
    <location>
        <begin position="458"/>
        <end position="530"/>
    </location>
</feature>
<accession>A0A0C9XZ70</accession>
<organism evidence="3 4">
    <name type="scientific">Laccaria amethystina LaAM-08-1</name>
    <dbReference type="NCBI Taxonomy" id="1095629"/>
    <lineage>
        <taxon>Eukaryota</taxon>
        <taxon>Fungi</taxon>
        <taxon>Dikarya</taxon>
        <taxon>Basidiomycota</taxon>
        <taxon>Agaricomycotina</taxon>
        <taxon>Agaricomycetes</taxon>
        <taxon>Agaricomycetidae</taxon>
        <taxon>Agaricales</taxon>
        <taxon>Agaricineae</taxon>
        <taxon>Hydnangiaceae</taxon>
        <taxon>Laccaria</taxon>
    </lineage>
</organism>
<dbReference type="AlphaFoldDB" id="A0A0C9XZ70"/>
<keyword evidence="4" id="KW-1185">Reference proteome</keyword>
<name>A0A0C9XZ70_9AGAR</name>
<dbReference type="InterPro" id="IPR046520">
    <property type="entry name" value="DUF6697"/>
</dbReference>
<feature type="compositionally biased region" description="Basic residues" evidence="1">
    <location>
        <begin position="466"/>
        <end position="478"/>
    </location>
</feature>
<sequence length="530" mass="61163">MKAEIEEEKTSDDNKVVVEYELRPLDDGEFKIQSLDSLTTGFNSSFEELDSKGFTKVEANSNVVKMEGQSIMLKSEVKFDEDDDIDVNDFPIGRVDLEPYGTDDSPMNVDRFIDEEARLAENDQEIQVDQHTMEDVSRPFQGKDFKIRPTIVVKEELRDDVSLLSPRPVKPQRLEFDGVLLPSPADVRRQWALEVDPTRANSLDQVEEMNRKVESWRNPKMKKQEDLMMDAGVTSRRLLAAGIQFLDLDLEDELKDIMVSRKFMAMRFGGSPQETCPRISKANLEKHGFDDFMFCNSDAHSMAPEIPGAGGLFFNPDHMEGFTGIRYRLFTRIQRTPKALWTYVGEYEAFESQSLSKAEWNEQTNRVKTTWASMILKKDWGSSVRLRVFTRRKHNLHTPTKEQLKKVLDTGEYKGKVTAGEIQKAFDCGQEVLHVWALKCVGFDKSLQRRINEELKTWDSSEASRKTNKKQVVRGLKRKRDEDTKDKDEEEEADLEVEDEDDQENDEEADLETELRYRSSGTRSRPIHIS</sequence>
<evidence type="ECO:0000259" key="2">
    <source>
        <dbReference type="Pfam" id="PF20411"/>
    </source>
</evidence>
<dbReference type="STRING" id="1095629.A0A0C9XZ70"/>
<proteinExistence type="predicted"/>
<reference evidence="3 4" key="1">
    <citation type="submission" date="2014-04" db="EMBL/GenBank/DDBJ databases">
        <authorList>
            <consortium name="DOE Joint Genome Institute"/>
            <person name="Kuo A."/>
            <person name="Kohler A."/>
            <person name="Nagy L.G."/>
            <person name="Floudas D."/>
            <person name="Copeland A."/>
            <person name="Barry K.W."/>
            <person name="Cichocki N."/>
            <person name="Veneault-Fourrey C."/>
            <person name="LaButti K."/>
            <person name="Lindquist E.A."/>
            <person name="Lipzen A."/>
            <person name="Lundell T."/>
            <person name="Morin E."/>
            <person name="Murat C."/>
            <person name="Sun H."/>
            <person name="Tunlid A."/>
            <person name="Henrissat B."/>
            <person name="Grigoriev I.V."/>
            <person name="Hibbett D.S."/>
            <person name="Martin F."/>
            <person name="Nordberg H.P."/>
            <person name="Cantor M.N."/>
            <person name="Hua S.X."/>
        </authorList>
    </citation>
    <scope>NUCLEOTIDE SEQUENCE [LARGE SCALE GENOMIC DNA]</scope>
    <source>
        <strain evidence="3 4">LaAM-08-1</strain>
    </source>
</reference>